<dbReference type="KEGG" id="daf:Desaf_3057"/>
<dbReference type="AlphaFoldDB" id="F3Z2M2"/>
<evidence type="ECO:0000313" key="2">
    <source>
        <dbReference type="EMBL" id="EGJ51355.1"/>
    </source>
</evidence>
<dbReference type="eggNOG" id="COG0726">
    <property type="taxonomic scope" value="Bacteria"/>
</dbReference>
<dbReference type="InterPro" id="IPR011330">
    <property type="entry name" value="Glyco_hydro/deAcase_b/a-brl"/>
</dbReference>
<feature type="region of interest" description="Disordered" evidence="1">
    <location>
        <begin position="101"/>
        <end position="125"/>
    </location>
</feature>
<evidence type="ECO:0000256" key="1">
    <source>
        <dbReference type="SAM" id="MobiDB-lite"/>
    </source>
</evidence>
<accession>F3Z2M2</accession>
<proteinExistence type="predicted"/>
<gene>
    <name evidence="2" type="ORF">Desaf_3057</name>
</gene>
<dbReference type="SUPFAM" id="SSF88713">
    <property type="entry name" value="Glycoside hydrolase/deacetylase"/>
    <property type="match status" value="1"/>
</dbReference>
<dbReference type="HOGENOM" id="CLU_073819_0_0_7"/>
<sequence>MTAYAPCELWLRPPADTLERLERTLERASGRQATIFFRADDIGLPGRQLARMTDLFVRHDVPLALAVVPTWLPLRHTELKGMLAPGGALWCLHQHGFRHVNHEQGNPSGKKSEFGPARSAEAKQRDISRGRDILESYLAGRISPLFTPPWNRCDGEALDILAELCFRAVSRSAGAQPASPPKMMELAVNVDLHTRKEPTAQAALDALLNELEQSLATGLCGIMLHHQRTNRAALEFLDCLLVALKRAAGLRLAHPTDLIR</sequence>
<dbReference type="EMBL" id="CP003221">
    <property type="protein sequence ID" value="EGJ51355.1"/>
    <property type="molecule type" value="Genomic_DNA"/>
</dbReference>
<dbReference type="RefSeq" id="WP_014261001.1">
    <property type="nucleotide sequence ID" value="NC_016629.1"/>
</dbReference>
<protein>
    <recommendedName>
        <fullName evidence="4">Polysaccharide deacetylase</fullName>
    </recommendedName>
</protein>
<reference evidence="2 3" key="1">
    <citation type="journal article" date="2011" name="J. Bacteriol.">
        <title>Genome sequence of the mercury-methylating and pleomorphic Desulfovibrio africanus Strain Walvis Bay.</title>
        <authorList>
            <person name="Brown S.D."/>
            <person name="Wall J.D."/>
            <person name="Kucken A.M."/>
            <person name="Gilmour C.C."/>
            <person name="Podar M."/>
            <person name="Brandt C.C."/>
            <person name="Teshima H."/>
            <person name="Detter J.C."/>
            <person name="Han C.S."/>
            <person name="Land M.L."/>
            <person name="Lucas S."/>
            <person name="Han J."/>
            <person name="Pennacchio L."/>
            <person name="Nolan M."/>
            <person name="Pitluck S."/>
            <person name="Woyke T."/>
            <person name="Goodwin L."/>
            <person name="Palumbo A.V."/>
            <person name="Elias D.A."/>
        </authorList>
    </citation>
    <scope>NUCLEOTIDE SEQUENCE [LARGE SCALE GENOMIC DNA]</scope>
    <source>
        <strain evidence="2 3">Walvis Bay</strain>
    </source>
</reference>
<name>F3Z2M2_DESAF</name>
<evidence type="ECO:0008006" key="4">
    <source>
        <dbReference type="Google" id="ProtNLM"/>
    </source>
</evidence>
<dbReference type="GO" id="GO:0005975">
    <property type="term" value="P:carbohydrate metabolic process"/>
    <property type="evidence" value="ECO:0007669"/>
    <property type="project" value="InterPro"/>
</dbReference>
<dbReference type="STRING" id="690850.Desaf_3057"/>
<keyword evidence="3" id="KW-1185">Reference proteome</keyword>
<dbReference type="Gene3D" id="3.20.20.370">
    <property type="entry name" value="Glycoside hydrolase/deacetylase"/>
    <property type="match status" value="1"/>
</dbReference>
<evidence type="ECO:0000313" key="3">
    <source>
        <dbReference type="Proteomes" id="UP000007844"/>
    </source>
</evidence>
<dbReference type="Proteomes" id="UP000007844">
    <property type="component" value="Chromosome"/>
</dbReference>
<organism evidence="2 3">
    <name type="scientific">Desulfocurvibacter africanus subsp. africanus str. Walvis Bay</name>
    <dbReference type="NCBI Taxonomy" id="690850"/>
    <lineage>
        <taxon>Bacteria</taxon>
        <taxon>Pseudomonadati</taxon>
        <taxon>Thermodesulfobacteriota</taxon>
        <taxon>Desulfovibrionia</taxon>
        <taxon>Desulfovibrionales</taxon>
        <taxon>Desulfovibrionaceae</taxon>
        <taxon>Desulfocurvibacter</taxon>
    </lineage>
</organism>